<dbReference type="Pfam" id="PF13306">
    <property type="entry name" value="LRR_5"/>
    <property type="match status" value="1"/>
</dbReference>
<dbReference type="AlphaFoldDB" id="A0A146K965"/>
<dbReference type="EMBL" id="GDID01003204">
    <property type="protein sequence ID" value="JAP93402.1"/>
    <property type="molecule type" value="Transcribed_RNA"/>
</dbReference>
<proteinExistence type="predicted"/>
<protein>
    <submittedName>
        <fullName evidence="1">Leucine rich repeats-containing protein</fullName>
    </submittedName>
</protein>
<sequence>NNSLFMFQRIITTADVANINKAKIFNIIAPFAVQIEKEAFYKWYNLRFVYVPNLQIVGDHAFRHCFSLTQVIGSQIKQIAEECFSSCYCLDRIDLQNVEHFGCNSFNYSALRTVVNDKCRSLTENVFTDSIQLESLNFSMLEEFHFKSIQGCYNCESLRFPVVQTIHGKNNKVSATEDSSDALKRVIKSIKALPKDTCEINIESVKMLVNASTQFEQNRILYSNSLHNKNLSTQLKGLVLMKIENIPDHKFSNFRCLNFVHAPRTQSLG</sequence>
<dbReference type="InterPro" id="IPR026906">
    <property type="entry name" value="LRR_5"/>
</dbReference>
<dbReference type="InterPro" id="IPR032675">
    <property type="entry name" value="LRR_dom_sf"/>
</dbReference>
<reference evidence="1" key="1">
    <citation type="submission" date="2015-07" db="EMBL/GenBank/DDBJ databases">
        <title>Adaptation to a free-living lifestyle via gene acquisitions in the diplomonad Trepomonas sp. PC1.</title>
        <authorList>
            <person name="Xu F."/>
            <person name="Jerlstrom-Hultqvist J."/>
            <person name="Kolisko M."/>
            <person name="Simpson A.G.B."/>
            <person name="Roger A.J."/>
            <person name="Svard S.G."/>
            <person name="Andersson J.O."/>
        </authorList>
    </citation>
    <scope>NUCLEOTIDE SEQUENCE</scope>
    <source>
        <strain evidence="1">PC1</strain>
    </source>
</reference>
<feature type="non-terminal residue" evidence="1">
    <location>
        <position position="1"/>
    </location>
</feature>
<dbReference type="Gene3D" id="3.80.10.10">
    <property type="entry name" value="Ribonuclease Inhibitor"/>
    <property type="match status" value="1"/>
</dbReference>
<gene>
    <name evidence="1" type="ORF">TPC1_14333</name>
</gene>
<organism evidence="1">
    <name type="scientific">Trepomonas sp. PC1</name>
    <dbReference type="NCBI Taxonomy" id="1076344"/>
    <lineage>
        <taxon>Eukaryota</taxon>
        <taxon>Metamonada</taxon>
        <taxon>Diplomonadida</taxon>
        <taxon>Hexamitidae</taxon>
        <taxon>Hexamitinae</taxon>
        <taxon>Trepomonas</taxon>
    </lineage>
</organism>
<feature type="non-terminal residue" evidence="1">
    <location>
        <position position="269"/>
    </location>
</feature>
<name>A0A146K965_9EUKA</name>
<evidence type="ECO:0000313" key="1">
    <source>
        <dbReference type="EMBL" id="JAP93402.1"/>
    </source>
</evidence>
<dbReference type="SUPFAM" id="SSF52058">
    <property type="entry name" value="L domain-like"/>
    <property type="match status" value="1"/>
</dbReference>
<accession>A0A146K965</accession>